<keyword evidence="4" id="KW-1185">Reference proteome</keyword>
<organism evidence="3 4">
    <name type="scientific">Sporothrix curviconia</name>
    <dbReference type="NCBI Taxonomy" id="1260050"/>
    <lineage>
        <taxon>Eukaryota</taxon>
        <taxon>Fungi</taxon>
        <taxon>Dikarya</taxon>
        <taxon>Ascomycota</taxon>
        <taxon>Pezizomycotina</taxon>
        <taxon>Sordariomycetes</taxon>
        <taxon>Sordariomycetidae</taxon>
        <taxon>Ophiostomatales</taxon>
        <taxon>Ophiostomataceae</taxon>
        <taxon>Sporothrix</taxon>
    </lineage>
</organism>
<comment type="caution">
    <text evidence="3">The sequence shown here is derived from an EMBL/GenBank/DDBJ whole genome shotgun (WGS) entry which is preliminary data.</text>
</comment>
<feature type="region of interest" description="Disordered" evidence="1">
    <location>
        <begin position="82"/>
        <end position="294"/>
    </location>
</feature>
<feature type="transmembrane region" description="Helical" evidence="2">
    <location>
        <begin position="23"/>
        <end position="44"/>
    </location>
</feature>
<feature type="compositionally biased region" description="Pro residues" evidence="1">
    <location>
        <begin position="146"/>
        <end position="155"/>
    </location>
</feature>
<evidence type="ECO:0000313" key="3">
    <source>
        <dbReference type="EMBL" id="CAK7213280.1"/>
    </source>
</evidence>
<evidence type="ECO:0000256" key="2">
    <source>
        <dbReference type="SAM" id="Phobius"/>
    </source>
</evidence>
<dbReference type="Proteomes" id="UP001642405">
    <property type="component" value="Unassembled WGS sequence"/>
</dbReference>
<feature type="compositionally biased region" description="Polar residues" evidence="1">
    <location>
        <begin position="122"/>
        <end position="132"/>
    </location>
</feature>
<accession>A0ABP0B155</accession>
<keyword evidence="2" id="KW-1133">Transmembrane helix</keyword>
<keyword evidence="2" id="KW-0812">Transmembrane</keyword>
<reference evidence="3 4" key="1">
    <citation type="submission" date="2024-01" db="EMBL/GenBank/DDBJ databases">
        <authorList>
            <person name="Allen C."/>
            <person name="Tagirdzhanova G."/>
        </authorList>
    </citation>
    <scope>NUCLEOTIDE SEQUENCE [LARGE SCALE GENOMIC DNA]</scope>
</reference>
<feature type="compositionally biased region" description="Low complexity" evidence="1">
    <location>
        <begin position="227"/>
        <end position="270"/>
    </location>
</feature>
<protein>
    <submittedName>
        <fullName evidence="3">Uncharacterized protein</fullName>
    </submittedName>
</protein>
<feature type="compositionally biased region" description="Basic and acidic residues" evidence="1">
    <location>
        <begin position="207"/>
        <end position="224"/>
    </location>
</feature>
<name>A0ABP0B155_9PEZI</name>
<proteinExistence type="predicted"/>
<gene>
    <name evidence="3" type="ORF">SCUCBS95973_001747</name>
</gene>
<keyword evidence="2" id="KW-0472">Membrane</keyword>
<evidence type="ECO:0000313" key="4">
    <source>
        <dbReference type="Proteomes" id="UP001642405"/>
    </source>
</evidence>
<evidence type="ECO:0000256" key="1">
    <source>
        <dbReference type="SAM" id="MobiDB-lite"/>
    </source>
</evidence>
<sequence length="294" mass="31172">MSSYGDDSGNDSVDNPLFTHKTWVGIAVPLAIVAGIVVAAAVCFNRRRRIRQRRNGLSLNRQGRLALERDILQEEGAAGQSGVDHGIYLGRYHPGRGGGSSGVVPGTRGRQQPRTANRWAWANTTDLAATTRTSHRIEGLNELGEAPPPYEPPPKPPKKHNSTSGSSDEAVHLDDNDNDDDEQEQQQQHYERGDASITQPARAHLYPRRESGSGSLPERHRSLDGDTIAATLTAATLSTTATTAATSSRSRPVSSASAEGAAVSTSSTVATPPPTSPPAYSDRTAGHGTGDDGR</sequence>
<dbReference type="EMBL" id="CAWUHB010000006">
    <property type="protein sequence ID" value="CAK7213280.1"/>
    <property type="molecule type" value="Genomic_DNA"/>
</dbReference>